<sequence length="83" mass="8725">MAVKSKSDKLEISLLGQAAGIRQLALRAALLLLLLVTELFALRNSSLTFAPLPVLLAVTCAVAILEAGAFYKKVLGACSFGCF</sequence>
<evidence type="ECO:0000313" key="3">
    <source>
        <dbReference type="Proteomes" id="UP000616547"/>
    </source>
</evidence>
<comment type="caution">
    <text evidence="2">The sequence shown here is derived from an EMBL/GenBank/DDBJ whole genome shotgun (WGS) entry which is preliminary data.</text>
</comment>
<feature type="transmembrane region" description="Helical" evidence="1">
    <location>
        <begin position="24"/>
        <end position="42"/>
    </location>
</feature>
<evidence type="ECO:0000313" key="2">
    <source>
        <dbReference type="EMBL" id="GHW00403.1"/>
    </source>
</evidence>
<reference evidence="3" key="1">
    <citation type="submission" date="2021-01" db="EMBL/GenBank/DDBJ databases">
        <title>Draft genome sequence of Nasalis larvatus strain YZ03.</title>
        <authorList>
            <person name="Suzuki-Hashido N."/>
            <person name="Tsuchida S."/>
            <person name="Hayakawa T."/>
        </authorList>
    </citation>
    <scope>NUCLEOTIDE SEQUENCE [LARGE SCALE GENOMIC DNA]</scope>
    <source>
        <strain evidence="3">YZ03</strain>
    </source>
</reference>
<organism evidence="2 3">
    <name type="scientific">Lactobacillus nasalidis</name>
    <dbReference type="NCBI Taxonomy" id="2797258"/>
    <lineage>
        <taxon>Bacteria</taxon>
        <taxon>Bacillati</taxon>
        <taxon>Bacillota</taxon>
        <taxon>Bacilli</taxon>
        <taxon>Lactobacillales</taxon>
        <taxon>Lactobacillaceae</taxon>
        <taxon>Lactobacillus</taxon>
    </lineage>
</organism>
<feature type="transmembrane region" description="Helical" evidence="1">
    <location>
        <begin position="48"/>
        <end position="71"/>
    </location>
</feature>
<proteinExistence type="predicted"/>
<keyword evidence="1" id="KW-1133">Transmembrane helix</keyword>
<gene>
    <name evidence="2" type="ORF">lacNasYZ03_00900</name>
</gene>
<keyword evidence="1" id="KW-0472">Membrane</keyword>
<protein>
    <submittedName>
        <fullName evidence="2">Uncharacterized protein</fullName>
    </submittedName>
</protein>
<evidence type="ECO:0000256" key="1">
    <source>
        <dbReference type="SAM" id="Phobius"/>
    </source>
</evidence>
<name>A0ABQ3W3G5_9LACO</name>
<dbReference type="EMBL" id="BOCI01000027">
    <property type="protein sequence ID" value="GHW00403.1"/>
    <property type="molecule type" value="Genomic_DNA"/>
</dbReference>
<keyword evidence="1" id="KW-0812">Transmembrane</keyword>
<keyword evidence="3" id="KW-1185">Reference proteome</keyword>
<dbReference type="Proteomes" id="UP000616547">
    <property type="component" value="Unassembled WGS sequence"/>
</dbReference>
<accession>A0ABQ3W3G5</accession>